<proteinExistence type="predicted"/>
<evidence type="ECO:0008006" key="5">
    <source>
        <dbReference type="Google" id="ProtNLM"/>
    </source>
</evidence>
<keyword evidence="1" id="KW-0812">Transmembrane</keyword>
<dbReference type="Proteomes" id="UP001602013">
    <property type="component" value="Unassembled WGS sequence"/>
</dbReference>
<gene>
    <name evidence="3" type="ORF">ACFYXI_39255</name>
</gene>
<reference evidence="3 4" key="1">
    <citation type="submission" date="2024-10" db="EMBL/GenBank/DDBJ databases">
        <title>The Natural Products Discovery Center: Release of the First 8490 Sequenced Strains for Exploring Actinobacteria Biosynthetic Diversity.</title>
        <authorList>
            <person name="Kalkreuter E."/>
            <person name="Kautsar S.A."/>
            <person name="Yang D."/>
            <person name="Bader C.D."/>
            <person name="Teijaro C.N."/>
            <person name="Fluegel L."/>
            <person name="Davis C.M."/>
            <person name="Simpson J.R."/>
            <person name="Lauterbach L."/>
            <person name="Steele A.D."/>
            <person name="Gui C."/>
            <person name="Meng S."/>
            <person name="Li G."/>
            <person name="Viehrig K."/>
            <person name="Ye F."/>
            <person name="Su P."/>
            <person name="Kiefer A.F."/>
            <person name="Nichols A."/>
            <person name="Cepeda A.J."/>
            <person name="Yan W."/>
            <person name="Fan B."/>
            <person name="Jiang Y."/>
            <person name="Adhikari A."/>
            <person name="Zheng C.-J."/>
            <person name="Schuster L."/>
            <person name="Cowan T.M."/>
            <person name="Smanski M.J."/>
            <person name="Chevrette M.G."/>
            <person name="De Carvalho L.P.S."/>
            <person name="Shen B."/>
        </authorList>
    </citation>
    <scope>NUCLEOTIDE SEQUENCE [LARGE SCALE GENOMIC DNA]</scope>
    <source>
        <strain evidence="3 4">NPDC002173</strain>
    </source>
</reference>
<feature type="transmembrane region" description="Helical" evidence="1">
    <location>
        <begin position="37"/>
        <end position="54"/>
    </location>
</feature>
<comment type="caution">
    <text evidence="3">The sequence shown here is derived from an EMBL/GenBank/DDBJ whole genome shotgun (WGS) entry which is preliminary data.</text>
</comment>
<protein>
    <recommendedName>
        <fullName evidence="5">Holin</fullName>
    </recommendedName>
</protein>
<keyword evidence="4" id="KW-1185">Reference proteome</keyword>
<organism evidence="3 4">
    <name type="scientific">Microtetraspora malaysiensis</name>
    <dbReference type="NCBI Taxonomy" id="161358"/>
    <lineage>
        <taxon>Bacteria</taxon>
        <taxon>Bacillati</taxon>
        <taxon>Actinomycetota</taxon>
        <taxon>Actinomycetes</taxon>
        <taxon>Streptosporangiales</taxon>
        <taxon>Streptosporangiaceae</taxon>
        <taxon>Microtetraspora</taxon>
    </lineage>
</organism>
<dbReference type="RefSeq" id="WP_387417806.1">
    <property type="nucleotide sequence ID" value="NZ_JBIASD010000051.1"/>
</dbReference>
<evidence type="ECO:0000313" key="4">
    <source>
        <dbReference type="Proteomes" id="UP001602013"/>
    </source>
</evidence>
<feature type="chain" id="PRO_5046441336" description="Holin" evidence="2">
    <location>
        <begin position="26"/>
        <end position="60"/>
    </location>
</feature>
<evidence type="ECO:0000256" key="1">
    <source>
        <dbReference type="SAM" id="Phobius"/>
    </source>
</evidence>
<evidence type="ECO:0000313" key="3">
    <source>
        <dbReference type="EMBL" id="MFF3671638.1"/>
    </source>
</evidence>
<keyword evidence="1" id="KW-1133">Transmembrane helix</keyword>
<accession>A0ABW6T6S0</accession>
<feature type="signal peptide" evidence="2">
    <location>
        <begin position="1"/>
        <end position="25"/>
    </location>
</feature>
<evidence type="ECO:0000256" key="2">
    <source>
        <dbReference type="SAM" id="SignalP"/>
    </source>
</evidence>
<sequence>MIKVGSSAKAIVSAFSAGTAALVTAMGDGAIETGEWVTVALVVLGALGITYVVPNATRQR</sequence>
<keyword evidence="2" id="KW-0732">Signal</keyword>
<name>A0ABW6T6S0_9ACTN</name>
<keyword evidence="1" id="KW-0472">Membrane</keyword>
<dbReference type="EMBL" id="JBIASD010000051">
    <property type="protein sequence ID" value="MFF3671638.1"/>
    <property type="molecule type" value="Genomic_DNA"/>
</dbReference>